<keyword evidence="3" id="KW-1185">Reference proteome</keyword>
<feature type="transmembrane region" description="Helical" evidence="1">
    <location>
        <begin position="91"/>
        <end position="113"/>
    </location>
</feature>
<protein>
    <submittedName>
        <fullName evidence="2">Uncharacterized protein</fullName>
    </submittedName>
</protein>
<name>A0AAD8A723_DIPPU</name>
<reference evidence="2" key="1">
    <citation type="journal article" date="2023" name="IScience">
        <title>Live-bearing cockroach genome reveals convergent evolutionary mechanisms linked to viviparity in insects and beyond.</title>
        <authorList>
            <person name="Fouks B."/>
            <person name="Harrison M.C."/>
            <person name="Mikhailova A.A."/>
            <person name="Marchal E."/>
            <person name="English S."/>
            <person name="Carruthers M."/>
            <person name="Jennings E.C."/>
            <person name="Chiamaka E.L."/>
            <person name="Frigard R.A."/>
            <person name="Pippel M."/>
            <person name="Attardo G.M."/>
            <person name="Benoit J.B."/>
            <person name="Bornberg-Bauer E."/>
            <person name="Tobe S.S."/>
        </authorList>
    </citation>
    <scope>NUCLEOTIDE SEQUENCE</scope>
    <source>
        <strain evidence="2">Stay&amp;Tobe</strain>
    </source>
</reference>
<gene>
    <name evidence="2" type="ORF">L9F63_014769</name>
</gene>
<accession>A0AAD8A723</accession>
<evidence type="ECO:0000256" key="1">
    <source>
        <dbReference type="SAM" id="Phobius"/>
    </source>
</evidence>
<proteinExistence type="predicted"/>
<feature type="transmembrane region" description="Helical" evidence="1">
    <location>
        <begin position="157"/>
        <end position="180"/>
    </location>
</feature>
<evidence type="ECO:0000313" key="2">
    <source>
        <dbReference type="EMBL" id="KAJ9593674.1"/>
    </source>
</evidence>
<feature type="transmembrane region" description="Helical" evidence="1">
    <location>
        <begin position="64"/>
        <end position="85"/>
    </location>
</feature>
<sequence>MNKRHLKVNKVIVKSNENIVDDETSTEVTFYIDVRLMLIFSKFFGVFTLQNINENNGHNLKHKLICFDTMWGFVFTGILPIAFIDREVSKFTFYFACLQCVRGITFSVLSTFYDKHLPLLFKKTEYLCILIYFGSILFVVIGSIIQQHKKGHDLLRITQNSLLVLNIIPRQLCIVLYIYICQNLIHLFTHVKNCWKITSQKIIKLEGNYERELDGELEKLRLLHSDLTKAGGILNSAYGTRLAFYLATVFVEILADLY</sequence>
<evidence type="ECO:0000313" key="3">
    <source>
        <dbReference type="Proteomes" id="UP001233999"/>
    </source>
</evidence>
<dbReference type="AlphaFoldDB" id="A0AAD8A723"/>
<feature type="non-terminal residue" evidence="2">
    <location>
        <position position="258"/>
    </location>
</feature>
<keyword evidence="1" id="KW-0812">Transmembrane</keyword>
<dbReference type="Proteomes" id="UP001233999">
    <property type="component" value="Unassembled WGS sequence"/>
</dbReference>
<keyword evidence="1" id="KW-1133">Transmembrane helix</keyword>
<reference evidence="2" key="2">
    <citation type="submission" date="2023-05" db="EMBL/GenBank/DDBJ databases">
        <authorList>
            <person name="Fouks B."/>
        </authorList>
    </citation>
    <scope>NUCLEOTIDE SEQUENCE</scope>
    <source>
        <strain evidence="2">Stay&amp;Tobe</strain>
        <tissue evidence="2">Testes</tissue>
    </source>
</reference>
<feature type="transmembrane region" description="Helical" evidence="1">
    <location>
        <begin position="125"/>
        <end position="145"/>
    </location>
</feature>
<dbReference type="EMBL" id="JASPKZ010003415">
    <property type="protein sequence ID" value="KAJ9593674.1"/>
    <property type="molecule type" value="Genomic_DNA"/>
</dbReference>
<organism evidence="2 3">
    <name type="scientific">Diploptera punctata</name>
    <name type="common">Pacific beetle cockroach</name>
    <dbReference type="NCBI Taxonomy" id="6984"/>
    <lineage>
        <taxon>Eukaryota</taxon>
        <taxon>Metazoa</taxon>
        <taxon>Ecdysozoa</taxon>
        <taxon>Arthropoda</taxon>
        <taxon>Hexapoda</taxon>
        <taxon>Insecta</taxon>
        <taxon>Pterygota</taxon>
        <taxon>Neoptera</taxon>
        <taxon>Polyneoptera</taxon>
        <taxon>Dictyoptera</taxon>
        <taxon>Blattodea</taxon>
        <taxon>Blaberoidea</taxon>
        <taxon>Blaberidae</taxon>
        <taxon>Diplopterinae</taxon>
        <taxon>Diploptera</taxon>
    </lineage>
</organism>
<comment type="caution">
    <text evidence="2">The sequence shown here is derived from an EMBL/GenBank/DDBJ whole genome shotgun (WGS) entry which is preliminary data.</text>
</comment>
<keyword evidence="1" id="KW-0472">Membrane</keyword>